<dbReference type="InterPro" id="IPR036249">
    <property type="entry name" value="Thioredoxin-like_sf"/>
</dbReference>
<feature type="domain" description="Thioredoxin-like fold" evidence="2">
    <location>
        <begin position="1"/>
        <end position="75"/>
    </location>
</feature>
<feature type="compositionally biased region" description="Polar residues" evidence="1">
    <location>
        <begin position="77"/>
        <end position="99"/>
    </location>
</feature>
<dbReference type="NCBIfam" id="TIGR00412">
    <property type="entry name" value="redox_disulf_2"/>
    <property type="match status" value="1"/>
</dbReference>
<dbReference type="RefSeq" id="WP_215624871.1">
    <property type="nucleotide sequence ID" value="NZ_CP067089.2"/>
</dbReference>
<gene>
    <name evidence="3" type="ORF">JFL75_11465</name>
</gene>
<dbReference type="PANTHER" id="PTHR36450:SF1">
    <property type="entry name" value="THIOREDOXIN"/>
    <property type="match status" value="1"/>
</dbReference>
<dbReference type="AlphaFoldDB" id="A0A7T8B945"/>
<organism evidence="3 4">
    <name type="scientific">Breznakiella homolactica</name>
    <dbReference type="NCBI Taxonomy" id="2798577"/>
    <lineage>
        <taxon>Bacteria</taxon>
        <taxon>Pseudomonadati</taxon>
        <taxon>Spirochaetota</taxon>
        <taxon>Spirochaetia</taxon>
        <taxon>Spirochaetales</taxon>
        <taxon>Breznakiellaceae</taxon>
        <taxon>Breznakiella</taxon>
    </lineage>
</organism>
<evidence type="ECO:0000313" key="3">
    <source>
        <dbReference type="EMBL" id="QQO07565.1"/>
    </source>
</evidence>
<proteinExistence type="predicted"/>
<dbReference type="SUPFAM" id="SSF52833">
    <property type="entry name" value="Thioredoxin-like"/>
    <property type="match status" value="1"/>
</dbReference>
<dbReference type="PANTHER" id="PTHR36450">
    <property type="entry name" value="THIOREDOXIN"/>
    <property type="match status" value="1"/>
</dbReference>
<sequence length="99" mass="10393">MVIKILGSGCRNCLALGDNVKKALNNLGKEAEVIKVTDLEEMMKYGILSTPGLVIDETLVSSGKLLKPAEIEKLLSNPPSKDSAPGNSGCSCGCDNKQS</sequence>
<dbReference type="EMBL" id="CP067089">
    <property type="protein sequence ID" value="QQO07565.1"/>
    <property type="molecule type" value="Genomic_DNA"/>
</dbReference>
<dbReference type="InterPro" id="IPR005243">
    <property type="entry name" value="THIRX-like_proc"/>
</dbReference>
<dbReference type="Gene3D" id="3.40.30.10">
    <property type="entry name" value="Glutaredoxin"/>
    <property type="match status" value="1"/>
</dbReference>
<accession>A0A7T8B945</accession>
<feature type="region of interest" description="Disordered" evidence="1">
    <location>
        <begin position="75"/>
        <end position="99"/>
    </location>
</feature>
<evidence type="ECO:0000313" key="4">
    <source>
        <dbReference type="Proteomes" id="UP000595917"/>
    </source>
</evidence>
<dbReference type="KEGG" id="bhc:JFL75_11465"/>
<dbReference type="Pfam" id="PF13192">
    <property type="entry name" value="Thioredoxin_3"/>
    <property type="match status" value="1"/>
</dbReference>
<reference evidence="3" key="1">
    <citation type="submission" date="2021-01" db="EMBL/GenBank/DDBJ databases">
        <title>Description of Breznakiella homolactica.</title>
        <authorList>
            <person name="Song Y."/>
            <person name="Brune A."/>
        </authorList>
    </citation>
    <scope>NUCLEOTIDE SEQUENCE</scope>
    <source>
        <strain evidence="3">RmG30</strain>
    </source>
</reference>
<evidence type="ECO:0000256" key="1">
    <source>
        <dbReference type="SAM" id="MobiDB-lite"/>
    </source>
</evidence>
<dbReference type="InterPro" id="IPR012336">
    <property type="entry name" value="Thioredoxin-like_fold"/>
</dbReference>
<name>A0A7T8B945_9SPIR</name>
<protein>
    <submittedName>
        <fullName evidence="3">TM0996/MTH895 family glutaredoxin-like protein</fullName>
    </submittedName>
</protein>
<dbReference type="Proteomes" id="UP000595917">
    <property type="component" value="Chromosome"/>
</dbReference>
<keyword evidence="4" id="KW-1185">Reference proteome</keyword>
<evidence type="ECO:0000259" key="2">
    <source>
        <dbReference type="Pfam" id="PF13192"/>
    </source>
</evidence>